<name>A0ABQ9HMK3_9NEOP</name>
<proteinExistence type="predicted"/>
<keyword evidence="2" id="KW-1185">Reference proteome</keyword>
<sequence length="242" mass="27128">MADSAKGNESDNQFISITDLLKLLNQPFDGHKNKLRELIDNVDTAFKLVNLVQHSMLLKFIKSKIVGDAKVKLLVRKGTNSWEDVKEILEENYSVRRTIDFYACKFFNSRQGVMELVANWGSQVDMMITELKEAALQVCITSQEQGAIALIQHLTRACFTQEKGVILLGSVTKQKQGLDILIQGTRNTLDFKMAAGETQEKVTITEIMGTDINTLDFKMAAGETQEKVTITEMMGTDIELES</sequence>
<comment type="caution">
    <text evidence="1">The sequence shown here is derived from an EMBL/GenBank/DDBJ whole genome shotgun (WGS) entry which is preliminary data.</text>
</comment>
<organism evidence="1 2">
    <name type="scientific">Dryococelus australis</name>
    <dbReference type="NCBI Taxonomy" id="614101"/>
    <lineage>
        <taxon>Eukaryota</taxon>
        <taxon>Metazoa</taxon>
        <taxon>Ecdysozoa</taxon>
        <taxon>Arthropoda</taxon>
        <taxon>Hexapoda</taxon>
        <taxon>Insecta</taxon>
        <taxon>Pterygota</taxon>
        <taxon>Neoptera</taxon>
        <taxon>Polyneoptera</taxon>
        <taxon>Phasmatodea</taxon>
        <taxon>Verophasmatodea</taxon>
        <taxon>Anareolatae</taxon>
        <taxon>Phasmatidae</taxon>
        <taxon>Eurycanthinae</taxon>
        <taxon>Dryococelus</taxon>
    </lineage>
</organism>
<protein>
    <submittedName>
        <fullName evidence="1">Uncharacterized protein</fullName>
    </submittedName>
</protein>
<evidence type="ECO:0000313" key="1">
    <source>
        <dbReference type="EMBL" id="KAJ8885573.1"/>
    </source>
</evidence>
<accession>A0ABQ9HMK3</accession>
<gene>
    <name evidence="1" type="ORF">PR048_011771</name>
</gene>
<dbReference type="Proteomes" id="UP001159363">
    <property type="component" value="Chromosome X"/>
</dbReference>
<reference evidence="1 2" key="1">
    <citation type="submission" date="2023-02" db="EMBL/GenBank/DDBJ databases">
        <title>LHISI_Scaffold_Assembly.</title>
        <authorList>
            <person name="Stuart O.P."/>
            <person name="Cleave R."/>
            <person name="Magrath M.J.L."/>
            <person name="Mikheyev A.S."/>
        </authorList>
    </citation>
    <scope>NUCLEOTIDE SEQUENCE [LARGE SCALE GENOMIC DNA]</scope>
    <source>
        <strain evidence="1">Daus_M_001</strain>
        <tissue evidence="1">Leg muscle</tissue>
    </source>
</reference>
<dbReference type="EMBL" id="JARBHB010000004">
    <property type="protein sequence ID" value="KAJ8885573.1"/>
    <property type="molecule type" value="Genomic_DNA"/>
</dbReference>
<evidence type="ECO:0000313" key="2">
    <source>
        <dbReference type="Proteomes" id="UP001159363"/>
    </source>
</evidence>